<feature type="domain" description="NADH:quinone oxidoreductase/Mrp antiporter transmembrane" evidence="7">
    <location>
        <begin position="139"/>
        <end position="440"/>
    </location>
</feature>
<keyword evidence="5" id="KW-0813">Transport</keyword>
<dbReference type="EC" id="7.1.1.-" evidence="5"/>
<evidence type="ECO:0000256" key="4">
    <source>
        <dbReference type="ARBA" id="ARBA00023136"/>
    </source>
</evidence>
<keyword evidence="5" id="KW-0830">Ubiquinone</keyword>
<keyword evidence="2 5" id="KW-0812">Transmembrane</keyword>
<feature type="transmembrane region" description="Helical" evidence="5">
    <location>
        <begin position="348"/>
        <end position="370"/>
    </location>
</feature>
<evidence type="ECO:0000256" key="1">
    <source>
        <dbReference type="ARBA" id="ARBA00004127"/>
    </source>
</evidence>
<proteinExistence type="inferred from homology"/>
<dbReference type="GO" id="GO:0012505">
    <property type="term" value="C:endomembrane system"/>
    <property type="evidence" value="ECO:0007669"/>
    <property type="project" value="UniProtKB-SubCell"/>
</dbReference>
<keyword evidence="3 5" id="KW-1133">Transmembrane helix</keyword>
<feature type="transmembrane region" description="Helical" evidence="5">
    <location>
        <begin position="84"/>
        <end position="103"/>
    </location>
</feature>
<dbReference type="InterPro" id="IPR010096">
    <property type="entry name" value="NADH-Q_OxRdtase_suN/2"/>
</dbReference>
<feature type="transmembrane region" description="Helical" evidence="5">
    <location>
        <begin position="217"/>
        <end position="242"/>
    </location>
</feature>
<dbReference type="GO" id="GO:0050136">
    <property type="term" value="F:NADH dehydrogenase (quinone) (non-electrogenic) activity"/>
    <property type="evidence" value="ECO:0007669"/>
    <property type="project" value="UniProtKB-UniRule"/>
</dbReference>
<feature type="transmembrane region" description="Helical" evidence="5">
    <location>
        <begin position="313"/>
        <end position="336"/>
    </location>
</feature>
<feature type="transmembrane region" description="Helical" evidence="5">
    <location>
        <begin position="287"/>
        <end position="306"/>
    </location>
</feature>
<dbReference type="GO" id="GO:0042773">
    <property type="term" value="P:ATP synthesis coupled electron transport"/>
    <property type="evidence" value="ECO:0007669"/>
    <property type="project" value="InterPro"/>
</dbReference>
<organism evidence="8 9">
    <name type="scientific">Massilia aurea</name>
    <dbReference type="NCBI Taxonomy" id="373040"/>
    <lineage>
        <taxon>Bacteria</taxon>
        <taxon>Pseudomonadati</taxon>
        <taxon>Pseudomonadota</taxon>
        <taxon>Betaproteobacteria</taxon>
        <taxon>Burkholderiales</taxon>
        <taxon>Oxalobacteraceae</taxon>
        <taxon>Telluria group</taxon>
        <taxon>Massilia</taxon>
    </lineage>
</organism>
<dbReference type="Pfam" id="PF00361">
    <property type="entry name" value="Proton_antipo_M"/>
    <property type="match status" value="1"/>
</dbReference>
<feature type="transmembrane region" description="Helical" evidence="5">
    <location>
        <begin position="173"/>
        <end position="197"/>
    </location>
</feature>
<accession>A0A7W9X4F7</accession>
<evidence type="ECO:0000259" key="7">
    <source>
        <dbReference type="Pfam" id="PF00361"/>
    </source>
</evidence>
<keyword evidence="9" id="KW-1185">Reference proteome</keyword>
<evidence type="ECO:0000256" key="2">
    <source>
        <dbReference type="ARBA" id="ARBA00022692"/>
    </source>
</evidence>
<comment type="caution">
    <text evidence="8">The sequence shown here is derived from an EMBL/GenBank/DDBJ whole genome shotgun (WGS) entry which is preliminary data.</text>
</comment>
<dbReference type="NCBIfam" id="TIGR01770">
    <property type="entry name" value="NDH_I_N"/>
    <property type="match status" value="1"/>
</dbReference>
<feature type="transmembrane region" description="Helical" evidence="5">
    <location>
        <begin position="142"/>
        <end position="161"/>
    </location>
</feature>
<evidence type="ECO:0000256" key="5">
    <source>
        <dbReference type="HAMAP-Rule" id="MF_00445"/>
    </source>
</evidence>
<keyword evidence="5" id="KW-1003">Cell membrane</keyword>
<name>A0A7W9X4F7_9BURK</name>
<gene>
    <name evidence="5" type="primary">nuoN</name>
    <name evidence="8" type="ORF">HD842_004474</name>
</gene>
<keyword evidence="5" id="KW-1278">Translocase</keyword>
<dbReference type="GO" id="GO:0048038">
    <property type="term" value="F:quinone binding"/>
    <property type="evidence" value="ECO:0007669"/>
    <property type="project" value="UniProtKB-KW"/>
</dbReference>
<dbReference type="GO" id="GO:0008137">
    <property type="term" value="F:NADH dehydrogenase (ubiquinone) activity"/>
    <property type="evidence" value="ECO:0007669"/>
    <property type="project" value="InterPro"/>
</dbReference>
<feature type="transmembrane region" description="Helical" evidence="5">
    <location>
        <begin position="254"/>
        <end position="275"/>
    </location>
</feature>
<dbReference type="RefSeq" id="WP_370660874.1">
    <property type="nucleotide sequence ID" value="NZ_JACHBX010000006.1"/>
</dbReference>
<feature type="transmembrane region" description="Helical" evidence="5">
    <location>
        <begin position="426"/>
        <end position="446"/>
    </location>
</feature>
<evidence type="ECO:0000256" key="3">
    <source>
        <dbReference type="ARBA" id="ARBA00022989"/>
    </source>
</evidence>
<feature type="transmembrane region" description="Helical" evidence="5">
    <location>
        <begin position="391"/>
        <end position="414"/>
    </location>
</feature>
<dbReference type="PRINTS" id="PR01434">
    <property type="entry name" value="NADHDHGNASE5"/>
</dbReference>
<sequence>MNEMNTTLLSAVDTNLVPVYAEIFLLIATSAILLIDMYLKAGKRNLTYALSLLAIAGCAVFSFVDFNAGTTVFTFNGMYVSDPMSNLLKLFTYAATAMTLVYSRQYIGERDMMSGNLGGEFYVLALFAMLGQMIMISGNSMLSIYLGLELMSLSTYALVALRRDHAISTEAAMKYFVLGALASGFLLYGMSMIYGATGSLDITTIGQVTSANQADPMILVFGLVFLVAGLAFKLGVVPFHMWVPDVVQGAPTAVTILLGGAPKLATFAIIIRLLVEALPSMAFDWQQMLMVVAVLSLAFGNITAIAQTNLKRMLAYSTIAQMGFVVLALVVGNIGGDTTDAAAAYSAGMYYTIIYVLTTVGTFGLIMMLARAGHEAELISDFKGLGKRSPWFAIVMTILMFSLAGVPPMVGFIAKYAVLQAVANAGMVWLAVVAVMFSLIGAFYYLRIVKTIWFDEAVDTSAISTPLDMRIIMSLNGVAIVVMGVIPGSLLAVCYSAMQATLAK</sequence>
<comment type="subunit">
    <text evidence="5">NDH-1 is composed of 14 different subunits. Subunits NuoA, H, J, K, L, M, N constitute the membrane sector of the complex.</text>
</comment>
<feature type="transmembrane region" description="Helical" evidence="5">
    <location>
        <begin position="115"/>
        <end position="136"/>
    </location>
</feature>
<dbReference type="InterPro" id="IPR001750">
    <property type="entry name" value="ND/Mrp_TM"/>
</dbReference>
<keyword evidence="5" id="KW-0874">Quinone</keyword>
<evidence type="ECO:0000256" key="6">
    <source>
        <dbReference type="RuleBase" id="RU000320"/>
    </source>
</evidence>
<dbReference type="PANTHER" id="PTHR22773">
    <property type="entry name" value="NADH DEHYDROGENASE"/>
    <property type="match status" value="1"/>
</dbReference>
<dbReference type="AlphaFoldDB" id="A0A7W9X4F7"/>
<keyword evidence="4 5" id="KW-0472">Membrane</keyword>
<keyword evidence="5" id="KW-0520">NAD</keyword>
<comment type="catalytic activity">
    <reaction evidence="5">
        <text>a quinone + NADH + 5 H(+)(in) = a quinol + NAD(+) + 4 H(+)(out)</text>
        <dbReference type="Rhea" id="RHEA:57888"/>
        <dbReference type="ChEBI" id="CHEBI:15378"/>
        <dbReference type="ChEBI" id="CHEBI:24646"/>
        <dbReference type="ChEBI" id="CHEBI:57540"/>
        <dbReference type="ChEBI" id="CHEBI:57945"/>
        <dbReference type="ChEBI" id="CHEBI:132124"/>
    </reaction>
</comment>
<feature type="transmembrane region" description="Helical" evidence="5">
    <location>
        <begin position="477"/>
        <end position="498"/>
    </location>
</feature>
<dbReference type="EMBL" id="JACHBX010000006">
    <property type="protein sequence ID" value="MBB6136296.1"/>
    <property type="molecule type" value="Genomic_DNA"/>
</dbReference>
<dbReference type="Proteomes" id="UP000540787">
    <property type="component" value="Unassembled WGS sequence"/>
</dbReference>
<protein>
    <recommendedName>
        <fullName evidence="5">NADH-quinone oxidoreductase subunit N</fullName>
        <ecNumber evidence="5">7.1.1.-</ecNumber>
    </recommendedName>
    <alternativeName>
        <fullName evidence="5">NADH dehydrogenase I subunit N</fullName>
    </alternativeName>
    <alternativeName>
        <fullName evidence="5">NDH-1 subunit N</fullName>
    </alternativeName>
</protein>
<feature type="transmembrane region" description="Helical" evidence="5">
    <location>
        <begin position="46"/>
        <end position="64"/>
    </location>
</feature>
<feature type="transmembrane region" description="Helical" evidence="5">
    <location>
        <begin position="20"/>
        <end position="39"/>
    </location>
</feature>
<dbReference type="HAMAP" id="MF_00445">
    <property type="entry name" value="NDH1_NuoN_1"/>
    <property type="match status" value="1"/>
</dbReference>
<comment type="subcellular location">
    <subcellularLocation>
        <location evidence="5">Cell membrane</location>
        <topology evidence="5">Multi-pass membrane protein</topology>
    </subcellularLocation>
    <subcellularLocation>
        <location evidence="1">Endomembrane system</location>
        <topology evidence="1">Multi-pass membrane protein</topology>
    </subcellularLocation>
    <subcellularLocation>
        <location evidence="6">Membrane</location>
        <topology evidence="6">Multi-pass membrane protein</topology>
    </subcellularLocation>
</comment>
<reference evidence="8 9" key="1">
    <citation type="submission" date="2020-08" db="EMBL/GenBank/DDBJ databases">
        <title>The Agave Microbiome: Exploring the role of microbial communities in plant adaptations to desert environments.</title>
        <authorList>
            <person name="Partida-Martinez L.P."/>
        </authorList>
    </citation>
    <scope>NUCLEOTIDE SEQUENCE [LARGE SCALE GENOMIC DNA]</scope>
    <source>
        <strain evidence="8 9">AT3.2</strain>
    </source>
</reference>
<evidence type="ECO:0000313" key="8">
    <source>
        <dbReference type="EMBL" id="MBB6136296.1"/>
    </source>
</evidence>
<comment type="function">
    <text evidence="5">NDH-1 shuttles electrons from NADH, via FMN and iron-sulfur (Fe-S) centers, to quinones in the respiratory chain. The immediate electron acceptor for the enzyme in this species is believed to be ubiquinone. Couples the redox reaction to proton translocation (for every two electrons transferred, four hydrogen ions are translocated across the cytoplasmic membrane), and thus conserves the redox energy in a proton gradient.</text>
</comment>
<dbReference type="NCBIfam" id="NF004442">
    <property type="entry name" value="PRK05777.1-5"/>
    <property type="match status" value="1"/>
</dbReference>
<dbReference type="GO" id="GO:0005886">
    <property type="term" value="C:plasma membrane"/>
    <property type="evidence" value="ECO:0007669"/>
    <property type="project" value="UniProtKB-SubCell"/>
</dbReference>
<comment type="similarity">
    <text evidence="5">Belongs to the complex I subunit 2 family.</text>
</comment>
<evidence type="ECO:0000313" key="9">
    <source>
        <dbReference type="Proteomes" id="UP000540787"/>
    </source>
</evidence>